<dbReference type="GO" id="GO:0016757">
    <property type="term" value="F:glycosyltransferase activity"/>
    <property type="evidence" value="ECO:0007669"/>
    <property type="project" value="UniProtKB-KW"/>
</dbReference>
<keyword evidence="4" id="KW-0812">Transmembrane</keyword>
<evidence type="ECO:0000313" key="8">
    <source>
        <dbReference type="Proteomes" id="UP000002051"/>
    </source>
</evidence>
<reference evidence="6 8" key="2">
    <citation type="journal article" date="2014" name="BMC Genomics">
        <title>An improved genome release (version Mt4.0) for the model legume Medicago truncatula.</title>
        <authorList>
            <person name="Tang H."/>
            <person name="Krishnakumar V."/>
            <person name="Bidwell S."/>
            <person name="Rosen B."/>
            <person name="Chan A."/>
            <person name="Zhou S."/>
            <person name="Gentzbittel L."/>
            <person name="Childs K.L."/>
            <person name="Yandell M."/>
            <person name="Gundlach H."/>
            <person name="Mayer K.F."/>
            <person name="Schwartz D.C."/>
            <person name="Town C.D."/>
        </authorList>
    </citation>
    <scope>GENOME REANNOTATION</scope>
    <source>
        <strain evidence="6">A17</strain>
        <strain evidence="7 8">cv. Jemalong A17</strain>
    </source>
</reference>
<dbReference type="PANTHER" id="PTHR31311">
    <property type="entry name" value="XYLOGLUCAN 6-XYLOSYLTRANSFERASE 5-RELATED-RELATED"/>
    <property type="match status" value="1"/>
</dbReference>
<evidence type="ECO:0000256" key="3">
    <source>
        <dbReference type="ARBA" id="ARBA00022679"/>
    </source>
</evidence>
<keyword evidence="8" id="KW-1185">Reference proteome</keyword>
<evidence type="ECO:0000256" key="1">
    <source>
        <dbReference type="ARBA" id="ARBA00004323"/>
    </source>
</evidence>
<proteinExistence type="predicted"/>
<reference evidence="6 8" key="1">
    <citation type="journal article" date="2011" name="Nature">
        <title>The Medicago genome provides insight into the evolution of rhizobial symbioses.</title>
        <authorList>
            <person name="Young N.D."/>
            <person name="Debelle F."/>
            <person name="Oldroyd G.E."/>
            <person name="Geurts R."/>
            <person name="Cannon S.B."/>
            <person name="Udvardi M.K."/>
            <person name="Benedito V.A."/>
            <person name="Mayer K.F."/>
            <person name="Gouzy J."/>
            <person name="Schoof H."/>
            <person name="Van de Peer Y."/>
            <person name="Proost S."/>
            <person name="Cook D.R."/>
            <person name="Meyers B.C."/>
            <person name="Spannagl M."/>
            <person name="Cheung F."/>
            <person name="De Mita S."/>
            <person name="Krishnakumar V."/>
            <person name="Gundlach H."/>
            <person name="Zhou S."/>
            <person name="Mudge J."/>
            <person name="Bharti A.K."/>
            <person name="Murray J.D."/>
            <person name="Naoumkina M.A."/>
            <person name="Rosen B."/>
            <person name="Silverstein K.A."/>
            <person name="Tang H."/>
            <person name="Rombauts S."/>
            <person name="Zhao P.X."/>
            <person name="Zhou P."/>
            <person name="Barbe V."/>
            <person name="Bardou P."/>
            <person name="Bechner M."/>
            <person name="Bellec A."/>
            <person name="Berger A."/>
            <person name="Berges H."/>
            <person name="Bidwell S."/>
            <person name="Bisseling T."/>
            <person name="Choisne N."/>
            <person name="Couloux A."/>
            <person name="Denny R."/>
            <person name="Deshpande S."/>
            <person name="Dai X."/>
            <person name="Doyle J.J."/>
            <person name="Dudez A.M."/>
            <person name="Farmer A.D."/>
            <person name="Fouteau S."/>
            <person name="Franken C."/>
            <person name="Gibelin C."/>
            <person name="Gish J."/>
            <person name="Goldstein S."/>
            <person name="Gonzalez A.J."/>
            <person name="Green P.J."/>
            <person name="Hallab A."/>
            <person name="Hartog M."/>
            <person name="Hua A."/>
            <person name="Humphray S.J."/>
            <person name="Jeong D.H."/>
            <person name="Jing Y."/>
            <person name="Jocker A."/>
            <person name="Kenton S.M."/>
            <person name="Kim D.J."/>
            <person name="Klee K."/>
            <person name="Lai H."/>
            <person name="Lang C."/>
            <person name="Lin S."/>
            <person name="Macmil S.L."/>
            <person name="Magdelenat G."/>
            <person name="Matthews L."/>
            <person name="McCorrison J."/>
            <person name="Monaghan E.L."/>
            <person name="Mun J.H."/>
            <person name="Najar F.Z."/>
            <person name="Nicholson C."/>
            <person name="Noirot C."/>
            <person name="O'Bleness M."/>
            <person name="Paule C.R."/>
            <person name="Poulain J."/>
            <person name="Prion F."/>
            <person name="Qin B."/>
            <person name="Qu C."/>
            <person name="Retzel E.F."/>
            <person name="Riddle C."/>
            <person name="Sallet E."/>
            <person name="Samain S."/>
            <person name="Samson N."/>
            <person name="Sanders I."/>
            <person name="Saurat O."/>
            <person name="Scarpelli C."/>
            <person name="Schiex T."/>
            <person name="Segurens B."/>
            <person name="Severin A.J."/>
            <person name="Sherrier D.J."/>
            <person name="Shi R."/>
            <person name="Sims S."/>
            <person name="Singer S.R."/>
            <person name="Sinharoy S."/>
            <person name="Sterck L."/>
            <person name="Viollet A."/>
            <person name="Wang B.B."/>
            <person name="Wang K."/>
            <person name="Wang M."/>
            <person name="Wang X."/>
            <person name="Warfsmann J."/>
            <person name="Weissenbach J."/>
            <person name="White D.D."/>
            <person name="White J.D."/>
            <person name="Wiley G.B."/>
            <person name="Wincker P."/>
            <person name="Xing Y."/>
            <person name="Yang L."/>
            <person name="Yao Z."/>
            <person name="Ying F."/>
            <person name="Zhai J."/>
            <person name="Zhou L."/>
            <person name="Zuber A."/>
            <person name="Denarie J."/>
            <person name="Dixon R.A."/>
            <person name="May G.D."/>
            <person name="Schwartz D.C."/>
            <person name="Rogers J."/>
            <person name="Quetier F."/>
            <person name="Town C.D."/>
            <person name="Roe B.A."/>
        </authorList>
    </citation>
    <scope>NUCLEOTIDE SEQUENCE [LARGE SCALE GENOMIC DNA]</scope>
    <source>
        <strain evidence="6">A17</strain>
        <strain evidence="7 8">cv. Jemalong A17</strain>
    </source>
</reference>
<dbReference type="STRING" id="3880.A0A072UQL5"/>
<dbReference type="Proteomes" id="UP000002051">
    <property type="component" value="Chromosome 4"/>
</dbReference>
<protein>
    <submittedName>
        <fullName evidence="6">Galactosyl transferase GMA12/MNN10 family protein</fullName>
    </submittedName>
</protein>
<dbReference type="EMBL" id="CM001220">
    <property type="protein sequence ID" value="KEH31957.1"/>
    <property type="molecule type" value="Genomic_DNA"/>
</dbReference>
<dbReference type="EnsemblPlants" id="KEH31957">
    <property type="protein sequence ID" value="KEH31957"/>
    <property type="gene ID" value="MTR_4g108950"/>
</dbReference>
<gene>
    <name evidence="6" type="ordered locus">MTR_4g108950</name>
</gene>
<dbReference type="Pfam" id="PF05637">
    <property type="entry name" value="Glyco_transf_34"/>
    <property type="match status" value="1"/>
</dbReference>
<comment type="subcellular location">
    <subcellularLocation>
        <location evidence="1">Golgi apparatus membrane</location>
        <topology evidence="1">Single-pass type II membrane protein</topology>
    </subcellularLocation>
</comment>
<dbReference type="InterPro" id="IPR008630">
    <property type="entry name" value="Glyco_trans_34"/>
</dbReference>
<keyword evidence="2" id="KW-0328">Glycosyltransferase</keyword>
<accession>A0A072UQL5</accession>
<evidence type="ECO:0000313" key="6">
    <source>
        <dbReference type="EMBL" id="KEH31957.1"/>
    </source>
</evidence>
<evidence type="ECO:0000256" key="5">
    <source>
        <dbReference type="ARBA" id="ARBA00023034"/>
    </source>
</evidence>
<keyword evidence="5" id="KW-0333">Golgi apparatus</keyword>
<reference evidence="7" key="3">
    <citation type="submission" date="2015-04" db="UniProtKB">
        <authorList>
            <consortium name="EnsemblPlants"/>
        </authorList>
    </citation>
    <scope>IDENTIFICATION</scope>
    <source>
        <strain evidence="7">cv. Jemalong A17</strain>
    </source>
</reference>
<evidence type="ECO:0000256" key="2">
    <source>
        <dbReference type="ARBA" id="ARBA00022676"/>
    </source>
</evidence>
<keyword evidence="3 6" id="KW-0808">Transferase</keyword>
<dbReference type="HOGENOM" id="CLU_2430418_0_0_1"/>
<name>A0A072UQL5_MEDTR</name>
<organism evidence="6 8">
    <name type="scientific">Medicago truncatula</name>
    <name type="common">Barrel medic</name>
    <name type="synonym">Medicago tribuloides</name>
    <dbReference type="NCBI Taxonomy" id="3880"/>
    <lineage>
        <taxon>Eukaryota</taxon>
        <taxon>Viridiplantae</taxon>
        <taxon>Streptophyta</taxon>
        <taxon>Embryophyta</taxon>
        <taxon>Tracheophyta</taxon>
        <taxon>Spermatophyta</taxon>
        <taxon>Magnoliopsida</taxon>
        <taxon>eudicotyledons</taxon>
        <taxon>Gunneridae</taxon>
        <taxon>Pentapetalae</taxon>
        <taxon>rosids</taxon>
        <taxon>fabids</taxon>
        <taxon>Fabales</taxon>
        <taxon>Fabaceae</taxon>
        <taxon>Papilionoideae</taxon>
        <taxon>50 kb inversion clade</taxon>
        <taxon>NPAAA clade</taxon>
        <taxon>Hologalegina</taxon>
        <taxon>IRL clade</taxon>
        <taxon>Trifolieae</taxon>
        <taxon>Medicago</taxon>
    </lineage>
</organism>
<evidence type="ECO:0000313" key="7">
    <source>
        <dbReference type="EnsemblPlants" id="KEH31957"/>
    </source>
</evidence>
<keyword evidence="4" id="KW-0735">Signal-anchor</keyword>
<sequence>MGPKGPVREEAWKILTAGLVDRYEEMIEKYHPGLGDERWPFVTHFVGCNPCGSYGDYPVERCLSSMERAINFADNQVLKLYGFGDLHEYGQ</sequence>
<evidence type="ECO:0000256" key="4">
    <source>
        <dbReference type="ARBA" id="ARBA00022968"/>
    </source>
</evidence>
<dbReference type="AlphaFoldDB" id="A0A072UQL5"/>
<dbReference type="GO" id="GO:0000139">
    <property type="term" value="C:Golgi membrane"/>
    <property type="evidence" value="ECO:0007669"/>
    <property type="project" value="UniProtKB-SubCell"/>
</dbReference>
<dbReference type="PANTHER" id="PTHR31311:SF13">
    <property type="entry name" value="XYLOGLUCAN 6-XYLOSYLTRANSFERASE 5-RELATED"/>
    <property type="match status" value="1"/>
</dbReference>